<evidence type="ECO:0000313" key="3">
    <source>
        <dbReference type="Proteomes" id="UP000012589"/>
    </source>
</evidence>
<accession>N2A9W2</accession>
<organism evidence="2 3">
    <name type="scientific">Eubacterium plexicaudatum ASF492</name>
    <dbReference type="NCBI Taxonomy" id="1235802"/>
    <lineage>
        <taxon>Bacteria</taxon>
        <taxon>Bacillati</taxon>
        <taxon>Bacillota</taxon>
        <taxon>Clostridia</taxon>
        <taxon>Eubacteriales</taxon>
        <taxon>Eubacteriaceae</taxon>
        <taxon>Eubacterium</taxon>
    </lineage>
</organism>
<dbReference type="PATRIC" id="fig|1235802.3.peg.2790"/>
<evidence type="ECO:0000313" key="2">
    <source>
        <dbReference type="EMBL" id="EMZ26147.1"/>
    </source>
</evidence>
<protein>
    <submittedName>
        <fullName evidence="2">Uncharacterized protein</fullName>
    </submittedName>
</protein>
<comment type="caution">
    <text evidence="2">The sequence shown here is derived from an EMBL/GenBank/DDBJ whole genome shotgun (WGS) entry which is preliminary data.</text>
</comment>
<dbReference type="AlphaFoldDB" id="N2A9W2"/>
<feature type="signal peptide" evidence="1">
    <location>
        <begin position="1"/>
        <end position="28"/>
    </location>
</feature>
<evidence type="ECO:0000256" key="1">
    <source>
        <dbReference type="SAM" id="SignalP"/>
    </source>
</evidence>
<proteinExistence type="predicted"/>
<dbReference type="STRING" id="1235802.C823_02643"/>
<dbReference type="EMBL" id="AQFT01000085">
    <property type="protein sequence ID" value="EMZ26147.1"/>
    <property type="molecule type" value="Genomic_DNA"/>
</dbReference>
<dbReference type="HOGENOM" id="CLU_727136_0_0_9"/>
<gene>
    <name evidence="2" type="ORF">C823_02643</name>
</gene>
<feature type="chain" id="PRO_5039245481" evidence="1">
    <location>
        <begin position="29"/>
        <end position="380"/>
    </location>
</feature>
<dbReference type="Proteomes" id="UP000012589">
    <property type="component" value="Unassembled WGS sequence"/>
</dbReference>
<dbReference type="OrthoDB" id="2061201at2"/>
<keyword evidence="3" id="KW-1185">Reference proteome</keyword>
<sequence>MNNQSKTGKALCALLVFGMLTATPSVWSEAAVITSNATDKIAVVFQENTAYSAGDYIIYDGEMYICTADIQGAWETAESSFMQITKNREIGMQSDLSASYDAAKDPSQEKSLMAFAANAWQKIKIFFGMESKEEDVNVNEYKRASVSAKLNFLQQQNQQLDQNVANLQGWITQSFTSVSNGKSILAATITDKGVQVGAQDSFSKFDQAIRDLALLQYRNGQDKGWEDGQKEGYNQGYTAGIEFADGRVNENSASYQQGLSDFHPQVWSIEIRTDKRGPDKEKEFFHSRKGVSDNHIEYWYEKSFQGHTILAVYMDERFYSPFGGGMGKEMVTLIGDHYEHLSASKSEALTVTKDSIFWGYVSFNLQDDAYDVLNLKVVYI</sequence>
<name>N2A9W2_9FIRM</name>
<reference evidence="2 3" key="1">
    <citation type="journal article" date="2014" name="Genome Announc.">
        <title>Draft genome sequences of the altered schaedler flora, a defined bacterial community from gnotobiotic mice.</title>
        <authorList>
            <person name="Wannemuehler M.J."/>
            <person name="Overstreet A.M."/>
            <person name="Ward D.V."/>
            <person name="Phillips G.J."/>
        </authorList>
    </citation>
    <scope>NUCLEOTIDE SEQUENCE [LARGE SCALE GENOMIC DNA]</scope>
    <source>
        <strain evidence="2 3">ASF492</strain>
    </source>
</reference>
<keyword evidence="1" id="KW-0732">Signal</keyword>